<accession>A0A9P6EUX4</accession>
<comment type="caution">
    <text evidence="10">The sequence shown here is derived from an EMBL/GenBank/DDBJ whole genome shotgun (WGS) entry which is preliminary data.</text>
</comment>
<protein>
    <recommendedName>
        <fullName evidence="2 8">DNA damage-binding protein CMR1</fullName>
    </recommendedName>
</protein>
<evidence type="ECO:0000256" key="2">
    <source>
        <dbReference type="ARBA" id="ARBA00021132"/>
    </source>
</evidence>
<dbReference type="GO" id="GO:0003677">
    <property type="term" value="F:DNA binding"/>
    <property type="evidence" value="ECO:0007669"/>
    <property type="project" value="UniProtKB-UniRule"/>
</dbReference>
<feature type="compositionally biased region" description="Low complexity" evidence="9">
    <location>
        <begin position="39"/>
        <end position="48"/>
    </location>
</feature>
<evidence type="ECO:0000256" key="6">
    <source>
        <dbReference type="ARBA" id="ARBA00023125"/>
    </source>
</evidence>
<feature type="repeat" description="WD" evidence="7">
    <location>
        <begin position="429"/>
        <end position="464"/>
    </location>
</feature>
<dbReference type="PROSITE" id="PS00678">
    <property type="entry name" value="WD_REPEATS_1"/>
    <property type="match status" value="1"/>
</dbReference>
<comment type="function">
    <text evidence="8">DNA-binding protein that binds to both single- and double-stranded DNA. Binds preferentially to UV-damaged DNA. May be involved in DNA-metabolic processes.</text>
</comment>
<evidence type="ECO:0000256" key="9">
    <source>
        <dbReference type="SAM" id="MobiDB-lite"/>
    </source>
</evidence>
<dbReference type="EMBL" id="MU157824">
    <property type="protein sequence ID" value="KAF9535303.1"/>
    <property type="molecule type" value="Genomic_DNA"/>
</dbReference>
<evidence type="ECO:0000256" key="1">
    <source>
        <dbReference type="ARBA" id="ARBA00005434"/>
    </source>
</evidence>
<evidence type="ECO:0000313" key="10">
    <source>
        <dbReference type="EMBL" id="KAF9535303.1"/>
    </source>
</evidence>
<keyword evidence="6 8" id="KW-0238">DNA-binding</keyword>
<dbReference type="PANTHER" id="PTHR14773:SF0">
    <property type="entry name" value="WD REPEAT-CONTAINING PROTEIN 76"/>
    <property type="match status" value="1"/>
</dbReference>
<dbReference type="SUPFAM" id="SSF50978">
    <property type="entry name" value="WD40 repeat-like"/>
    <property type="match status" value="1"/>
</dbReference>
<sequence>MPAKSQYELDREANIAKNRALFEDLGLKQTLESLGTSSAKPIKPAAKPVPEKRLKRERVDEPTAPRRASRRLQKKQGGDFEETEEEKKLREEEEVKEEEARKEAEEKSRLAKRPRHDTLNFNTLAESNSPEDLSSLSTIMKNVVQCSRRVADSEAFVYKEDAEKQEKREVQGIREKVQNLKVVSRAKVVQDRIYCSAYHPELTKDLLFFGDKAGMLGIWDARAPQDENEVDGDITPQSREGGKYWRLQVHWPATSKSSISCVKVDPIDSHNVYTSAYDCSVRSVSFVSGVSNELYSNDDKILLTSFDLPPSGQEMWISDTAGGVTHLDLRETKSKARRYGLSDNKIGTVSVNPTRNHFLVTASNSRVVKIWDARKLDAMPISLLDDAAQVEATEEVDNSTPRRSVLDFDSDVVNQYNETSKGKGTMRAEFQHGKSASSAYWDARGRQIVSTSYDDRIRLWDISSPTFKIDGEFPNLKPFSQIRHNCQTGRWLTILRAQWSTNPDVFPYFSVGNMNHSLDLYSCKGELITQLTDPTMVSAVQAVTCTHPSLVERAASGNASGRVNLWAPEGLKDEQE</sequence>
<keyword evidence="3 7" id="KW-0853">WD repeat</keyword>
<dbReference type="PANTHER" id="PTHR14773">
    <property type="entry name" value="WD REPEAT-CONTAINING PROTEIN 76"/>
    <property type="match status" value="1"/>
</dbReference>
<dbReference type="PROSITE" id="PS50294">
    <property type="entry name" value="WD_REPEATS_REGION"/>
    <property type="match status" value="1"/>
</dbReference>
<dbReference type="Pfam" id="PF00400">
    <property type="entry name" value="WD40"/>
    <property type="match status" value="1"/>
</dbReference>
<evidence type="ECO:0000313" key="11">
    <source>
        <dbReference type="Proteomes" id="UP000807306"/>
    </source>
</evidence>
<dbReference type="OrthoDB" id="9890280at2759"/>
<dbReference type="InterPro" id="IPR001680">
    <property type="entry name" value="WD40_rpt"/>
</dbReference>
<reference evidence="10" key="1">
    <citation type="submission" date="2020-11" db="EMBL/GenBank/DDBJ databases">
        <authorList>
            <consortium name="DOE Joint Genome Institute"/>
            <person name="Ahrendt S."/>
            <person name="Riley R."/>
            <person name="Andreopoulos W."/>
            <person name="Labutti K."/>
            <person name="Pangilinan J."/>
            <person name="Ruiz-Duenas F.J."/>
            <person name="Barrasa J.M."/>
            <person name="Sanchez-Garcia M."/>
            <person name="Camarero S."/>
            <person name="Miyauchi S."/>
            <person name="Serrano A."/>
            <person name="Linde D."/>
            <person name="Babiker R."/>
            <person name="Drula E."/>
            <person name="Ayuso-Fernandez I."/>
            <person name="Pacheco R."/>
            <person name="Padilla G."/>
            <person name="Ferreira P."/>
            <person name="Barriuso J."/>
            <person name="Kellner H."/>
            <person name="Castanera R."/>
            <person name="Alfaro M."/>
            <person name="Ramirez L."/>
            <person name="Pisabarro A.G."/>
            <person name="Kuo A."/>
            <person name="Tritt A."/>
            <person name="Lipzen A."/>
            <person name="He G."/>
            <person name="Yan M."/>
            <person name="Ng V."/>
            <person name="Cullen D."/>
            <person name="Martin F."/>
            <person name="Rosso M.-N."/>
            <person name="Henrissat B."/>
            <person name="Hibbett D."/>
            <person name="Martinez A.T."/>
            <person name="Grigoriev I.V."/>
        </authorList>
    </citation>
    <scope>NUCLEOTIDE SEQUENCE</scope>
    <source>
        <strain evidence="10">CBS 506.95</strain>
    </source>
</reference>
<dbReference type="PROSITE" id="PS50082">
    <property type="entry name" value="WD_REPEATS_2"/>
    <property type="match status" value="1"/>
</dbReference>
<keyword evidence="4" id="KW-0677">Repeat</keyword>
<evidence type="ECO:0000256" key="8">
    <source>
        <dbReference type="RuleBase" id="RU365004"/>
    </source>
</evidence>
<dbReference type="AlphaFoldDB" id="A0A9P6EUX4"/>
<dbReference type="InterPro" id="IPR036322">
    <property type="entry name" value="WD40_repeat_dom_sf"/>
</dbReference>
<dbReference type="InterPro" id="IPR015943">
    <property type="entry name" value="WD40/YVTN_repeat-like_dom_sf"/>
</dbReference>
<feature type="compositionally biased region" description="Basic and acidic residues" evidence="9">
    <location>
        <begin position="85"/>
        <end position="109"/>
    </location>
</feature>
<dbReference type="SMART" id="SM00320">
    <property type="entry name" value="WD40"/>
    <property type="match status" value="5"/>
</dbReference>
<evidence type="ECO:0000256" key="7">
    <source>
        <dbReference type="PROSITE-ProRule" id="PRU00221"/>
    </source>
</evidence>
<dbReference type="InterPro" id="IPR019775">
    <property type="entry name" value="WD40_repeat_CS"/>
</dbReference>
<evidence type="ECO:0000256" key="5">
    <source>
        <dbReference type="ARBA" id="ARBA00022763"/>
    </source>
</evidence>
<keyword evidence="5 8" id="KW-0227">DNA damage</keyword>
<dbReference type="Gene3D" id="2.130.10.10">
    <property type="entry name" value="YVTN repeat-like/Quinoprotein amine dehydrogenase"/>
    <property type="match status" value="2"/>
</dbReference>
<feature type="region of interest" description="Disordered" evidence="9">
    <location>
        <begin position="32"/>
        <end position="114"/>
    </location>
</feature>
<dbReference type="GO" id="GO:2000001">
    <property type="term" value="P:regulation of DNA damage checkpoint"/>
    <property type="evidence" value="ECO:0007669"/>
    <property type="project" value="TreeGrafter"/>
</dbReference>
<name>A0A9P6EUX4_9AGAR</name>
<evidence type="ECO:0000256" key="3">
    <source>
        <dbReference type="ARBA" id="ARBA00022574"/>
    </source>
</evidence>
<dbReference type="GO" id="GO:0006974">
    <property type="term" value="P:DNA damage response"/>
    <property type="evidence" value="ECO:0007669"/>
    <property type="project" value="UniProtKB-KW"/>
</dbReference>
<dbReference type="GO" id="GO:0005634">
    <property type="term" value="C:nucleus"/>
    <property type="evidence" value="ECO:0007669"/>
    <property type="project" value="TreeGrafter"/>
</dbReference>
<dbReference type="InterPro" id="IPR050853">
    <property type="entry name" value="WD_repeat_DNA-damage-binding"/>
</dbReference>
<evidence type="ECO:0000256" key="4">
    <source>
        <dbReference type="ARBA" id="ARBA00022737"/>
    </source>
</evidence>
<gene>
    <name evidence="10" type="ORF">CPB83DRAFT_841542</name>
</gene>
<feature type="compositionally biased region" description="Basic and acidic residues" evidence="9">
    <location>
        <begin position="49"/>
        <end position="64"/>
    </location>
</feature>
<organism evidence="10 11">
    <name type="scientific">Crepidotus variabilis</name>
    <dbReference type="NCBI Taxonomy" id="179855"/>
    <lineage>
        <taxon>Eukaryota</taxon>
        <taxon>Fungi</taxon>
        <taxon>Dikarya</taxon>
        <taxon>Basidiomycota</taxon>
        <taxon>Agaricomycotina</taxon>
        <taxon>Agaricomycetes</taxon>
        <taxon>Agaricomycetidae</taxon>
        <taxon>Agaricales</taxon>
        <taxon>Agaricineae</taxon>
        <taxon>Crepidotaceae</taxon>
        <taxon>Crepidotus</taxon>
    </lineage>
</organism>
<comment type="similarity">
    <text evidence="1 8">Belongs to the WD repeat DDB2/WDR76 family.</text>
</comment>
<dbReference type="Proteomes" id="UP000807306">
    <property type="component" value="Unassembled WGS sequence"/>
</dbReference>
<keyword evidence="11" id="KW-1185">Reference proteome</keyword>
<proteinExistence type="inferred from homology"/>